<keyword evidence="3" id="KW-1185">Reference proteome</keyword>
<organism evidence="2 3">
    <name type="scientific">Agrocybe pediades</name>
    <dbReference type="NCBI Taxonomy" id="84607"/>
    <lineage>
        <taxon>Eukaryota</taxon>
        <taxon>Fungi</taxon>
        <taxon>Dikarya</taxon>
        <taxon>Basidiomycota</taxon>
        <taxon>Agaricomycotina</taxon>
        <taxon>Agaricomycetes</taxon>
        <taxon>Agaricomycetidae</taxon>
        <taxon>Agaricales</taxon>
        <taxon>Agaricineae</taxon>
        <taxon>Strophariaceae</taxon>
        <taxon>Agrocybe</taxon>
    </lineage>
</organism>
<protein>
    <recommendedName>
        <fullName evidence="1">Nucleoside phosphorylase domain-containing protein</fullName>
    </recommendedName>
</protein>
<sequence>MKDTLTDANFPKTADQRVYHLGVRPGEVANRIVTVGSPSRAKTISSYLDAQPEPFVLSSERGFLTITGRYKGIPVSIVSIGMGAPNMDFFVREIRESVTGDLAIIRLGSCGGLGDVNPGTVVIPNASVEISRNVDYFIDPENCNDPAYRISKQVPADKDLTEELVKCLSATKPPTSTATVVSGVVNASADSFYSSQGRQTSFPDHNEGLIEHLIEKVENLATLEMETFHLFHLAACWTGRTALSSKLESPPLSTGPVTPVIAKPSSDYIQTEALPQTAGSAAKPTASAAPVDPIVPNTVIKAAAIHMVFASRKSRDFITPQQVEEAEHWAGKGVLDALVNTEIPKNRLHPSGNSVWDLV</sequence>
<comment type="caution">
    <text evidence="2">The sequence shown here is derived from an EMBL/GenBank/DDBJ whole genome shotgun (WGS) entry which is preliminary data.</text>
</comment>
<evidence type="ECO:0000313" key="3">
    <source>
        <dbReference type="Proteomes" id="UP000521872"/>
    </source>
</evidence>
<dbReference type="GO" id="GO:0005829">
    <property type="term" value="C:cytosol"/>
    <property type="evidence" value="ECO:0007669"/>
    <property type="project" value="TreeGrafter"/>
</dbReference>
<dbReference type="SUPFAM" id="SSF53167">
    <property type="entry name" value="Purine and uridine phosphorylases"/>
    <property type="match status" value="1"/>
</dbReference>
<dbReference type="InterPro" id="IPR035994">
    <property type="entry name" value="Nucleoside_phosphorylase_sf"/>
</dbReference>
<name>A0A8H4VJH8_9AGAR</name>
<dbReference type="AlphaFoldDB" id="A0A8H4VJH8"/>
<dbReference type="PANTHER" id="PTHR43691">
    <property type="entry name" value="URIDINE PHOSPHORYLASE"/>
    <property type="match status" value="1"/>
</dbReference>
<dbReference type="GO" id="GO:0004850">
    <property type="term" value="F:uridine phosphorylase activity"/>
    <property type="evidence" value="ECO:0007669"/>
    <property type="project" value="TreeGrafter"/>
</dbReference>
<dbReference type="GO" id="GO:0006218">
    <property type="term" value="P:uridine catabolic process"/>
    <property type="evidence" value="ECO:0007669"/>
    <property type="project" value="TreeGrafter"/>
</dbReference>
<accession>A0A8H4VJH8</accession>
<evidence type="ECO:0000259" key="1">
    <source>
        <dbReference type="Pfam" id="PF01048"/>
    </source>
</evidence>
<dbReference type="Gene3D" id="3.40.50.1580">
    <property type="entry name" value="Nucleoside phosphorylase domain"/>
    <property type="match status" value="1"/>
</dbReference>
<dbReference type="InterPro" id="IPR000845">
    <property type="entry name" value="Nucleoside_phosphorylase_d"/>
</dbReference>
<dbReference type="CDD" id="cd17769">
    <property type="entry name" value="NP_TgUP-like"/>
    <property type="match status" value="1"/>
</dbReference>
<evidence type="ECO:0000313" key="2">
    <source>
        <dbReference type="EMBL" id="KAF4610170.1"/>
    </source>
</evidence>
<dbReference type="Proteomes" id="UP000521872">
    <property type="component" value="Unassembled WGS sequence"/>
</dbReference>
<dbReference type="EMBL" id="JAACJL010000059">
    <property type="protein sequence ID" value="KAF4610170.1"/>
    <property type="molecule type" value="Genomic_DNA"/>
</dbReference>
<reference evidence="2 3" key="1">
    <citation type="submission" date="2019-12" db="EMBL/GenBank/DDBJ databases">
        <authorList>
            <person name="Floudas D."/>
            <person name="Bentzer J."/>
            <person name="Ahren D."/>
            <person name="Johansson T."/>
            <person name="Persson P."/>
            <person name="Tunlid A."/>
        </authorList>
    </citation>
    <scope>NUCLEOTIDE SEQUENCE [LARGE SCALE GENOMIC DNA]</scope>
    <source>
        <strain evidence="2 3">CBS 102.39</strain>
    </source>
</reference>
<dbReference type="PANTHER" id="PTHR43691:SF14">
    <property type="entry name" value="URIDINE PHOSPHORYLASE"/>
    <property type="match status" value="1"/>
</dbReference>
<gene>
    <name evidence="2" type="ORF">D9613_010256</name>
</gene>
<feature type="domain" description="Nucleoside phosphorylase" evidence="1">
    <location>
        <begin position="31"/>
        <end position="235"/>
    </location>
</feature>
<dbReference type="Pfam" id="PF01048">
    <property type="entry name" value="PNP_UDP_1"/>
    <property type="match status" value="1"/>
</dbReference>
<proteinExistence type="predicted"/>